<dbReference type="EMBL" id="LAJX01000021">
    <property type="protein sequence ID" value="KJV07702.1"/>
    <property type="molecule type" value="Genomic_DNA"/>
</dbReference>
<organism evidence="1 2">
    <name type="scientific">Methylocucumis oryzae</name>
    <dbReference type="NCBI Taxonomy" id="1632867"/>
    <lineage>
        <taxon>Bacteria</taxon>
        <taxon>Pseudomonadati</taxon>
        <taxon>Pseudomonadota</taxon>
        <taxon>Gammaproteobacteria</taxon>
        <taxon>Methylococcales</taxon>
        <taxon>Methylococcaceae</taxon>
        <taxon>Methylocucumis</taxon>
    </lineage>
</organism>
<proteinExistence type="predicted"/>
<reference evidence="2" key="1">
    <citation type="submission" date="2015-03" db="EMBL/GenBank/DDBJ databases">
        <title>Draft genome sequence of a novel methanotroph (Sn10-6) isolated from flooded ricefield rhizosphere in India.</title>
        <authorList>
            <person name="Pandit P.S."/>
            <person name="Pore S.D."/>
            <person name="Arora P."/>
            <person name="Kapse N.G."/>
            <person name="Dhakephalkar P.K."/>
            <person name="Rahalkar M.C."/>
        </authorList>
    </citation>
    <scope>NUCLEOTIDE SEQUENCE [LARGE SCALE GENOMIC DNA]</scope>
    <source>
        <strain evidence="2">Sn10-6</strain>
    </source>
</reference>
<protein>
    <submittedName>
        <fullName evidence="1">Uncharacterized protein</fullName>
    </submittedName>
</protein>
<evidence type="ECO:0000313" key="1">
    <source>
        <dbReference type="EMBL" id="KJV07702.1"/>
    </source>
</evidence>
<dbReference type="AlphaFoldDB" id="A0A0F3IM11"/>
<gene>
    <name evidence="1" type="ORF">VZ94_02895</name>
</gene>
<dbReference type="Proteomes" id="UP000033684">
    <property type="component" value="Unassembled WGS sequence"/>
</dbReference>
<reference evidence="1 2" key="2">
    <citation type="journal article" date="2016" name="Microb. Ecol.">
        <title>Genome Characteristics of a Novel Type I Methanotroph (Sn10-6) Isolated from a Flooded Indian Rice Field.</title>
        <authorList>
            <person name="Rahalkar M.C."/>
            <person name="Pandit P.S."/>
            <person name="Dhakephalkar P.K."/>
            <person name="Pore S."/>
            <person name="Arora P."/>
            <person name="Kapse N."/>
        </authorList>
    </citation>
    <scope>NUCLEOTIDE SEQUENCE [LARGE SCALE GENOMIC DNA]</scope>
    <source>
        <strain evidence="1 2">Sn10-6</strain>
    </source>
</reference>
<comment type="caution">
    <text evidence="1">The sequence shown here is derived from an EMBL/GenBank/DDBJ whole genome shotgun (WGS) entry which is preliminary data.</text>
</comment>
<dbReference type="RefSeq" id="WP_045778094.1">
    <property type="nucleotide sequence ID" value="NZ_LAJX01000021.1"/>
</dbReference>
<name>A0A0F3IM11_9GAMM</name>
<evidence type="ECO:0000313" key="2">
    <source>
        <dbReference type="Proteomes" id="UP000033684"/>
    </source>
</evidence>
<accession>A0A0F3IM11</accession>
<keyword evidence="2" id="KW-1185">Reference proteome</keyword>
<sequence>MTTFTLNFLATTFTLSDADSTTTATADFSDGSFLGVNFLLDALSIFQPNFALIPGVIDSSDAYFCLYQFDCYRQ</sequence>